<feature type="transmembrane region" description="Helical" evidence="2">
    <location>
        <begin position="37"/>
        <end position="59"/>
    </location>
</feature>
<sequence length="61" mass="6651">MSTIEKDKVQPAPREGRDDPVRVTADTARQGPDGHRVLYVLLGGFVGAALACFILYAFWSS</sequence>
<proteinExistence type="predicted"/>
<evidence type="ECO:0000313" key="4">
    <source>
        <dbReference type="Proteomes" id="UP001156882"/>
    </source>
</evidence>
<name>A0ABQ6CG46_9HYPH</name>
<reference evidence="4" key="1">
    <citation type="journal article" date="2019" name="Int. J. Syst. Evol. Microbiol.">
        <title>The Global Catalogue of Microorganisms (GCM) 10K type strain sequencing project: providing services to taxonomists for standard genome sequencing and annotation.</title>
        <authorList>
            <consortium name="The Broad Institute Genomics Platform"/>
            <consortium name="The Broad Institute Genome Sequencing Center for Infectious Disease"/>
            <person name="Wu L."/>
            <person name="Ma J."/>
        </authorList>
    </citation>
    <scope>NUCLEOTIDE SEQUENCE [LARGE SCALE GENOMIC DNA]</scope>
    <source>
        <strain evidence="4">NBRC 101365</strain>
    </source>
</reference>
<keyword evidence="4" id="KW-1185">Reference proteome</keyword>
<evidence type="ECO:0000256" key="2">
    <source>
        <dbReference type="SAM" id="Phobius"/>
    </source>
</evidence>
<dbReference type="RefSeq" id="WP_284312225.1">
    <property type="nucleotide sequence ID" value="NZ_BSPC01000022.1"/>
</dbReference>
<keyword evidence="2" id="KW-0472">Membrane</keyword>
<feature type="compositionally biased region" description="Basic and acidic residues" evidence="1">
    <location>
        <begin position="1"/>
        <end position="21"/>
    </location>
</feature>
<keyword evidence="2" id="KW-1133">Transmembrane helix</keyword>
<protein>
    <submittedName>
        <fullName evidence="3">Uncharacterized protein</fullName>
    </submittedName>
</protein>
<accession>A0ABQ6CG46</accession>
<organism evidence="3 4">
    <name type="scientific">Labrys miyagiensis</name>
    <dbReference type="NCBI Taxonomy" id="346912"/>
    <lineage>
        <taxon>Bacteria</taxon>
        <taxon>Pseudomonadati</taxon>
        <taxon>Pseudomonadota</taxon>
        <taxon>Alphaproteobacteria</taxon>
        <taxon>Hyphomicrobiales</taxon>
        <taxon>Xanthobacteraceae</taxon>
        <taxon>Labrys</taxon>
    </lineage>
</organism>
<gene>
    <name evidence="3" type="ORF">GCM10007874_23400</name>
</gene>
<dbReference type="EMBL" id="BSPC01000022">
    <property type="protein sequence ID" value="GLS19323.1"/>
    <property type="molecule type" value="Genomic_DNA"/>
</dbReference>
<feature type="region of interest" description="Disordered" evidence="1">
    <location>
        <begin position="1"/>
        <end position="28"/>
    </location>
</feature>
<keyword evidence="2" id="KW-0812">Transmembrane</keyword>
<evidence type="ECO:0000256" key="1">
    <source>
        <dbReference type="SAM" id="MobiDB-lite"/>
    </source>
</evidence>
<comment type="caution">
    <text evidence="3">The sequence shown here is derived from an EMBL/GenBank/DDBJ whole genome shotgun (WGS) entry which is preliminary data.</text>
</comment>
<evidence type="ECO:0000313" key="3">
    <source>
        <dbReference type="EMBL" id="GLS19323.1"/>
    </source>
</evidence>
<dbReference type="Proteomes" id="UP001156882">
    <property type="component" value="Unassembled WGS sequence"/>
</dbReference>